<evidence type="ECO:0000256" key="6">
    <source>
        <dbReference type="SAM" id="MobiDB-lite"/>
    </source>
</evidence>
<keyword evidence="4" id="KW-0472">Membrane</keyword>
<evidence type="ECO:0000256" key="2">
    <source>
        <dbReference type="ARBA" id="ARBA00022676"/>
    </source>
</evidence>
<evidence type="ECO:0000313" key="8">
    <source>
        <dbReference type="Proteomes" id="UP000315295"/>
    </source>
</evidence>
<name>A0A540KKT2_MALBA</name>
<evidence type="ECO:0000256" key="4">
    <source>
        <dbReference type="ARBA" id="ARBA00023136"/>
    </source>
</evidence>
<dbReference type="Pfam" id="PF02485">
    <property type="entry name" value="Branch"/>
    <property type="match status" value="1"/>
</dbReference>
<keyword evidence="5" id="KW-0325">Glycoprotein</keyword>
<accession>A0A540KKT2</accession>
<feature type="region of interest" description="Disordered" evidence="6">
    <location>
        <begin position="1"/>
        <end position="47"/>
    </location>
</feature>
<dbReference type="Proteomes" id="UP000315295">
    <property type="component" value="Unassembled WGS sequence"/>
</dbReference>
<sequence length="449" mass="51096">MITARKSETPHLSSFSADKVQQRSAPSLSFSPKPHIKLQCSHTQQRTQRTPSPLLLFLLFENSNAPPLLSSSEFNPSMKDDDDDDDEEVTADPGAPRHQVELEAGDRPLRRALRMGLVPAPLAARPHFLLSVFVGRSEISNFPPRQKLHRHSEDRNAEAPNFSIYIHSAPGFVFDESTTRSHFFYGRQLTNSIQVGWGESSMIEAERLLFATALGDPANQRFILLSDSCVPLYNFSYVYSYMMASRRSFVDSFLDVKEGRYNPKMSPYIPKEKWRKGSQWIALVRSHAEVLVDDDVVLPVFKSFCKRRPPVDVRKGKLNLKLQKQHNCIPDEHYVQTLLAMSELEGELERRTLTYSLWNNSAATKTESKGWHPMTFNHANAAPKKIKEIKDVNHVYYETEYRTEWCRVNSTYVPCFLFARKFSPGAAMRLLSGGVVGQFDTSALLNPPP</sequence>
<dbReference type="PANTHER" id="PTHR31042:SF70">
    <property type="entry name" value="OS01G0695200 PROTEIN"/>
    <property type="match status" value="1"/>
</dbReference>
<dbReference type="InterPro" id="IPR044174">
    <property type="entry name" value="BC10-like"/>
</dbReference>
<evidence type="ECO:0008006" key="9">
    <source>
        <dbReference type="Google" id="ProtNLM"/>
    </source>
</evidence>
<dbReference type="InterPro" id="IPR003406">
    <property type="entry name" value="Glyco_trans_14"/>
</dbReference>
<gene>
    <name evidence="7" type="ORF">C1H46_039690</name>
</gene>
<dbReference type="STRING" id="106549.A0A540KKT2"/>
<comment type="subcellular location">
    <subcellularLocation>
        <location evidence="1">Membrane</location>
        <topology evidence="1">Single-pass type II membrane protein</topology>
    </subcellularLocation>
</comment>
<evidence type="ECO:0000313" key="7">
    <source>
        <dbReference type="EMBL" id="TQD74800.1"/>
    </source>
</evidence>
<feature type="region of interest" description="Disordered" evidence="6">
    <location>
        <begin position="68"/>
        <end position="99"/>
    </location>
</feature>
<evidence type="ECO:0000256" key="5">
    <source>
        <dbReference type="ARBA" id="ARBA00023180"/>
    </source>
</evidence>
<keyword evidence="8" id="KW-1185">Reference proteome</keyword>
<dbReference type="PANTHER" id="PTHR31042">
    <property type="entry name" value="CORE-2/I-BRANCHING BETA-1,6-N-ACETYLGLUCOSAMINYLTRANSFERASE FAMILY PROTEIN-RELATED"/>
    <property type="match status" value="1"/>
</dbReference>
<feature type="compositionally biased region" description="Acidic residues" evidence="6">
    <location>
        <begin position="80"/>
        <end position="90"/>
    </location>
</feature>
<dbReference type="GO" id="GO:0016020">
    <property type="term" value="C:membrane"/>
    <property type="evidence" value="ECO:0007669"/>
    <property type="project" value="UniProtKB-SubCell"/>
</dbReference>
<dbReference type="EMBL" id="VIEB01001152">
    <property type="protein sequence ID" value="TQD74800.1"/>
    <property type="molecule type" value="Genomic_DNA"/>
</dbReference>
<evidence type="ECO:0000256" key="1">
    <source>
        <dbReference type="ARBA" id="ARBA00004606"/>
    </source>
</evidence>
<organism evidence="7 8">
    <name type="scientific">Malus baccata</name>
    <name type="common">Siberian crab apple</name>
    <name type="synonym">Pyrus baccata</name>
    <dbReference type="NCBI Taxonomy" id="106549"/>
    <lineage>
        <taxon>Eukaryota</taxon>
        <taxon>Viridiplantae</taxon>
        <taxon>Streptophyta</taxon>
        <taxon>Embryophyta</taxon>
        <taxon>Tracheophyta</taxon>
        <taxon>Spermatophyta</taxon>
        <taxon>Magnoliopsida</taxon>
        <taxon>eudicotyledons</taxon>
        <taxon>Gunneridae</taxon>
        <taxon>Pentapetalae</taxon>
        <taxon>rosids</taxon>
        <taxon>fabids</taxon>
        <taxon>Rosales</taxon>
        <taxon>Rosaceae</taxon>
        <taxon>Amygdaloideae</taxon>
        <taxon>Maleae</taxon>
        <taxon>Malus</taxon>
    </lineage>
</organism>
<dbReference type="AlphaFoldDB" id="A0A540KKT2"/>
<dbReference type="GO" id="GO:0016757">
    <property type="term" value="F:glycosyltransferase activity"/>
    <property type="evidence" value="ECO:0007669"/>
    <property type="project" value="UniProtKB-KW"/>
</dbReference>
<keyword evidence="2" id="KW-0328">Glycosyltransferase</keyword>
<protein>
    <recommendedName>
        <fullName evidence="9">Core-2/I-branching beta-1,6-N-acetylglucosaminyltransferase family protein</fullName>
    </recommendedName>
</protein>
<comment type="caution">
    <text evidence="7">The sequence shown here is derived from an EMBL/GenBank/DDBJ whole genome shotgun (WGS) entry which is preliminary data.</text>
</comment>
<reference evidence="7 8" key="1">
    <citation type="journal article" date="2019" name="G3 (Bethesda)">
        <title>Sequencing of a Wild Apple (Malus baccata) Genome Unravels the Differences Between Cultivated and Wild Apple Species Regarding Disease Resistance and Cold Tolerance.</title>
        <authorList>
            <person name="Chen X."/>
        </authorList>
    </citation>
    <scope>NUCLEOTIDE SEQUENCE [LARGE SCALE GENOMIC DNA]</scope>
    <source>
        <strain evidence="8">cv. Shandingzi</strain>
        <tissue evidence="7">Leaves</tissue>
    </source>
</reference>
<keyword evidence="3" id="KW-0808">Transferase</keyword>
<evidence type="ECO:0000256" key="3">
    <source>
        <dbReference type="ARBA" id="ARBA00022679"/>
    </source>
</evidence>
<proteinExistence type="predicted"/>